<dbReference type="RefSeq" id="WP_055122450.1">
    <property type="nucleotide sequence ID" value="NZ_LKST01000002.1"/>
</dbReference>
<dbReference type="Proteomes" id="UP000050517">
    <property type="component" value="Unassembled WGS sequence"/>
</dbReference>
<dbReference type="PATRIC" id="fig|1544416.3.peg.1345"/>
<evidence type="ECO:0000313" key="1">
    <source>
        <dbReference type="EMBL" id="KQB84535.1"/>
    </source>
</evidence>
<reference evidence="1 2" key="1">
    <citation type="submission" date="2015-10" db="EMBL/GenBank/DDBJ databases">
        <title>Corynebacteirum lowii and Corynebacterium oculi species nova, derived from human clinical disease and and emended description of Corynebacterium mastiditis.</title>
        <authorList>
            <person name="Bernard K."/>
            <person name="Pacheco A.L."/>
            <person name="Mcdougall C."/>
            <person name="Burtx T."/>
            <person name="Weibe D."/>
            <person name="Tyler S."/>
            <person name="Olson A.B."/>
            <person name="Cnockaert M."/>
            <person name="Eguchi H."/>
            <person name="Kuwahara T."/>
            <person name="Nakayama-Imaohji H."/>
            <person name="Boudewijins M."/>
            <person name="Van Hoecke F."/>
            <person name="Bernier A.-M."/>
            <person name="Vandamme P."/>
        </authorList>
    </citation>
    <scope>NUCLEOTIDE SEQUENCE [LARGE SCALE GENOMIC DNA]</scope>
    <source>
        <strain evidence="1 2">NML 130210</strain>
    </source>
</reference>
<comment type="caution">
    <text evidence="1">The sequence shown here is derived from an EMBL/GenBank/DDBJ whole genome shotgun (WGS) entry which is preliminary data.</text>
</comment>
<dbReference type="OrthoDB" id="4468984at2"/>
<evidence type="ECO:0000313" key="2">
    <source>
        <dbReference type="Proteomes" id="UP000050517"/>
    </source>
</evidence>
<dbReference type="AlphaFoldDB" id="A0A0Q0U9W2"/>
<accession>A0A0Q0U9W2</accession>
<keyword evidence="2" id="KW-1185">Reference proteome</keyword>
<sequence>MIHYNDVARHLQALNPQTSNEEINTTYQRMLQACITQTEALTHQMREQWETLLGTPPNPMEWEQINRRAQITAANLVYQDFLAPITEGIINQQLMDEDEEIIQNQMELLNNPTSWITDPYLIDVEPWINDLTIKIWPDASPRWLMYAATYCQRQYHLQLPLPTIDNPKINSILEAEITAHLRAHHVDAPETR</sequence>
<proteinExistence type="predicted"/>
<protein>
    <submittedName>
        <fullName evidence="1">Uncharacterized protein</fullName>
    </submittedName>
</protein>
<gene>
    <name evidence="1" type="ORF">Cocul_01338</name>
</gene>
<organism evidence="1 2">
    <name type="scientific">Corynebacterium oculi</name>
    <dbReference type="NCBI Taxonomy" id="1544416"/>
    <lineage>
        <taxon>Bacteria</taxon>
        <taxon>Bacillati</taxon>
        <taxon>Actinomycetota</taxon>
        <taxon>Actinomycetes</taxon>
        <taxon>Mycobacteriales</taxon>
        <taxon>Corynebacteriaceae</taxon>
        <taxon>Corynebacterium</taxon>
    </lineage>
</organism>
<name>A0A0Q0U9W2_9CORY</name>
<dbReference type="EMBL" id="LKST01000002">
    <property type="protein sequence ID" value="KQB84535.1"/>
    <property type="molecule type" value="Genomic_DNA"/>
</dbReference>